<evidence type="ECO:0000256" key="2">
    <source>
        <dbReference type="ARBA" id="ARBA00022679"/>
    </source>
</evidence>
<proteinExistence type="predicted"/>
<dbReference type="InterPro" id="IPR043502">
    <property type="entry name" value="DNA/RNA_pol_sf"/>
</dbReference>
<dbReference type="EMBL" id="GDHF01005652">
    <property type="protein sequence ID" value="JAI46662.1"/>
    <property type="molecule type" value="Transcribed_RNA"/>
</dbReference>
<dbReference type="GO" id="GO:0008233">
    <property type="term" value="F:peptidase activity"/>
    <property type="evidence" value="ECO:0007669"/>
    <property type="project" value="UniProtKB-KW"/>
</dbReference>
<dbReference type="PANTHER" id="PTHR24559">
    <property type="entry name" value="TRANSPOSON TY3-I GAG-POL POLYPROTEIN"/>
    <property type="match status" value="1"/>
</dbReference>
<keyword evidence="7" id="KW-0695">RNA-directed DNA polymerase</keyword>
<dbReference type="InterPro" id="IPR053134">
    <property type="entry name" value="RNA-dir_DNA_polymerase"/>
</dbReference>
<dbReference type="SUPFAM" id="SSF56672">
    <property type="entry name" value="DNA/RNA polymerases"/>
    <property type="match status" value="1"/>
</dbReference>
<accession>A0A0K8W6G1</accession>
<evidence type="ECO:0000256" key="6">
    <source>
        <dbReference type="ARBA" id="ARBA00022801"/>
    </source>
</evidence>
<protein>
    <submittedName>
        <fullName evidence="9">Retrovirus-related Pol polyprotein from transposon 297</fullName>
    </submittedName>
</protein>
<evidence type="ECO:0000256" key="3">
    <source>
        <dbReference type="ARBA" id="ARBA00022695"/>
    </source>
</evidence>
<evidence type="ECO:0000256" key="4">
    <source>
        <dbReference type="ARBA" id="ARBA00022722"/>
    </source>
</evidence>
<keyword evidence="4" id="KW-0540">Nuclease</keyword>
<dbReference type="Gene3D" id="3.30.70.270">
    <property type="match status" value="1"/>
</dbReference>
<dbReference type="GO" id="GO:0006508">
    <property type="term" value="P:proteolysis"/>
    <property type="evidence" value="ECO:0007669"/>
    <property type="project" value="UniProtKB-KW"/>
</dbReference>
<dbReference type="PROSITE" id="PS50878">
    <property type="entry name" value="RT_POL"/>
    <property type="match status" value="1"/>
</dbReference>
<dbReference type="InterPro" id="IPR043128">
    <property type="entry name" value="Rev_trsase/Diguanyl_cyclase"/>
</dbReference>
<reference evidence="9" key="1">
    <citation type="submission" date="2015-06" db="EMBL/GenBank/DDBJ databases">
        <authorList>
            <person name="Hoefler B.C."/>
            <person name="Straight P.D."/>
        </authorList>
    </citation>
    <scope>NUCLEOTIDE SEQUENCE</scope>
</reference>
<dbReference type="CDD" id="cd01647">
    <property type="entry name" value="RT_LTR"/>
    <property type="match status" value="1"/>
</dbReference>
<keyword evidence="6" id="KW-0378">Hydrolase</keyword>
<dbReference type="GO" id="GO:0003964">
    <property type="term" value="F:RNA-directed DNA polymerase activity"/>
    <property type="evidence" value="ECO:0007669"/>
    <property type="project" value="UniProtKB-KW"/>
</dbReference>
<keyword evidence="3" id="KW-0548">Nucleotidyltransferase</keyword>
<keyword evidence="2" id="KW-0808">Transferase</keyword>
<gene>
    <name evidence="9" type="primary">pol_160</name>
    <name evidence="9" type="ORF">c3_g1_i3</name>
</gene>
<feature type="non-terminal residue" evidence="9">
    <location>
        <position position="1"/>
    </location>
</feature>
<dbReference type="InterPro" id="IPR000477">
    <property type="entry name" value="RT_dom"/>
</dbReference>
<dbReference type="PANTHER" id="PTHR24559:SF444">
    <property type="entry name" value="REVERSE TRANSCRIPTASE DOMAIN-CONTAINING PROTEIN"/>
    <property type="match status" value="1"/>
</dbReference>
<dbReference type="FunFam" id="3.10.10.10:FF:000007">
    <property type="entry name" value="Retrovirus-related Pol polyprotein from transposon 17.6-like Protein"/>
    <property type="match status" value="1"/>
</dbReference>
<evidence type="ECO:0000313" key="9">
    <source>
        <dbReference type="EMBL" id="JAI46662.1"/>
    </source>
</evidence>
<organism evidence="9">
    <name type="scientific">Bactrocera latifrons</name>
    <name type="common">Malaysian fruit fly</name>
    <name type="synonym">Chaetodacus latifrons</name>
    <dbReference type="NCBI Taxonomy" id="174628"/>
    <lineage>
        <taxon>Eukaryota</taxon>
        <taxon>Metazoa</taxon>
        <taxon>Ecdysozoa</taxon>
        <taxon>Arthropoda</taxon>
        <taxon>Hexapoda</taxon>
        <taxon>Insecta</taxon>
        <taxon>Pterygota</taxon>
        <taxon>Neoptera</taxon>
        <taxon>Endopterygota</taxon>
        <taxon>Diptera</taxon>
        <taxon>Brachycera</taxon>
        <taxon>Muscomorpha</taxon>
        <taxon>Tephritoidea</taxon>
        <taxon>Tephritidae</taxon>
        <taxon>Bactrocera</taxon>
        <taxon>Bactrocera</taxon>
    </lineage>
</organism>
<evidence type="ECO:0000256" key="5">
    <source>
        <dbReference type="ARBA" id="ARBA00022759"/>
    </source>
</evidence>
<sequence length="100" mass="11527">PNTDSISGKLGQATYFTTIDLAKGFHQILIKECDRKKTAFSTSLSHYEFIRMPFGPATFQRLMNSVLREYINKICVVYLDDILIFSSSLQEHKESIEKNF</sequence>
<dbReference type="GO" id="GO:0004519">
    <property type="term" value="F:endonuclease activity"/>
    <property type="evidence" value="ECO:0007669"/>
    <property type="project" value="UniProtKB-KW"/>
</dbReference>
<keyword evidence="5" id="KW-0255">Endonuclease</keyword>
<evidence type="ECO:0000256" key="1">
    <source>
        <dbReference type="ARBA" id="ARBA00022670"/>
    </source>
</evidence>
<feature type="domain" description="Reverse transcriptase" evidence="8">
    <location>
        <begin position="1"/>
        <end position="100"/>
    </location>
</feature>
<dbReference type="Pfam" id="PF00078">
    <property type="entry name" value="RVT_1"/>
    <property type="match status" value="1"/>
</dbReference>
<keyword evidence="1" id="KW-0645">Protease</keyword>
<evidence type="ECO:0000256" key="7">
    <source>
        <dbReference type="ARBA" id="ARBA00022918"/>
    </source>
</evidence>
<evidence type="ECO:0000259" key="8">
    <source>
        <dbReference type="PROSITE" id="PS50878"/>
    </source>
</evidence>
<dbReference type="AlphaFoldDB" id="A0A0K8W6G1"/>
<name>A0A0K8W6G1_BACLA</name>